<dbReference type="AlphaFoldDB" id="L1QKX9"/>
<gene>
    <name evidence="1" type="ORF">HMPREF0216_00709</name>
</gene>
<evidence type="ECO:0000313" key="1">
    <source>
        <dbReference type="EMBL" id="EKY28654.1"/>
    </source>
</evidence>
<dbReference type="eggNOG" id="ENOG5030F12">
    <property type="taxonomic scope" value="Bacteria"/>
</dbReference>
<dbReference type="PATRIC" id="fig|545697.3.peg.697"/>
<reference evidence="1 2" key="1">
    <citation type="submission" date="2012-05" db="EMBL/GenBank/DDBJ databases">
        <authorList>
            <person name="Weinstock G."/>
            <person name="Sodergren E."/>
            <person name="Lobos E.A."/>
            <person name="Fulton L."/>
            <person name="Fulton R."/>
            <person name="Courtney L."/>
            <person name="Fronick C."/>
            <person name="O'Laughlin M."/>
            <person name="Godfrey J."/>
            <person name="Wilson R.M."/>
            <person name="Miner T."/>
            <person name="Farmer C."/>
            <person name="Delehaunty K."/>
            <person name="Cordes M."/>
            <person name="Minx P."/>
            <person name="Tomlinson C."/>
            <person name="Chen J."/>
            <person name="Wollam A."/>
            <person name="Pepin K.H."/>
            <person name="Bhonagiri V."/>
            <person name="Zhang X."/>
            <person name="Suruliraj S."/>
            <person name="Warren W."/>
            <person name="Mitreva M."/>
            <person name="Mardis E.R."/>
            <person name="Wilson R.K."/>
        </authorList>
    </citation>
    <scope>NUCLEOTIDE SEQUENCE [LARGE SCALE GENOMIC DNA]</scope>
    <source>
        <strain evidence="1 2">DSM 1785</strain>
    </source>
</reference>
<keyword evidence="2" id="KW-1185">Reference proteome</keyword>
<organism evidence="1 2">
    <name type="scientific">Clostridium celatum DSM 1785</name>
    <dbReference type="NCBI Taxonomy" id="545697"/>
    <lineage>
        <taxon>Bacteria</taxon>
        <taxon>Bacillati</taxon>
        <taxon>Bacillota</taxon>
        <taxon>Clostridia</taxon>
        <taxon>Eubacteriales</taxon>
        <taxon>Clostridiaceae</taxon>
        <taxon>Clostridium</taxon>
    </lineage>
</organism>
<comment type="caution">
    <text evidence="1">The sequence shown here is derived from an EMBL/GenBank/DDBJ whole genome shotgun (WGS) entry which is preliminary data.</text>
</comment>
<accession>L1QKX9</accession>
<dbReference type="EMBL" id="AMEZ01000022">
    <property type="protein sequence ID" value="EKY28654.1"/>
    <property type="molecule type" value="Genomic_DNA"/>
</dbReference>
<dbReference type="HOGENOM" id="CLU_102096_0_0_9"/>
<protein>
    <submittedName>
        <fullName evidence="1">Uncharacterized protein</fullName>
    </submittedName>
</protein>
<sequence>MIIVRQNYNSFEYWESLIIKNKTIRGHMLMDKTPTDKSLYIHTLIFSKGNGLNNVWSYFPNVNALIGYIQYSFLQEAFYIWINGKKGTVSYIPVKPVEEIINEGERSKKITKLEAENMRKHVKMIKHCWELPKNKVSQELKRFVRDFNRTWYGDSREFLYLKIFDTAEELGNFVIESNYMTTSEEEFKNKTSEDISTWNEICIKATTDKECGEKFRNILQKNLTEVI</sequence>
<proteinExistence type="predicted"/>
<evidence type="ECO:0000313" key="2">
    <source>
        <dbReference type="Proteomes" id="UP000010420"/>
    </source>
</evidence>
<dbReference type="Proteomes" id="UP000010420">
    <property type="component" value="Unassembled WGS sequence"/>
</dbReference>
<name>L1QKX9_9CLOT</name>